<dbReference type="Pfam" id="PF13499">
    <property type="entry name" value="EF-hand_7"/>
    <property type="match status" value="1"/>
</dbReference>
<feature type="chain" id="PRO_5041254707" description="EF-hand domain-containing protein" evidence="2">
    <location>
        <begin position="17"/>
        <end position="182"/>
    </location>
</feature>
<protein>
    <recommendedName>
        <fullName evidence="3">EF-hand domain-containing protein</fullName>
    </recommendedName>
</protein>
<reference evidence="4" key="1">
    <citation type="submission" date="2023-06" db="EMBL/GenBank/DDBJ databases">
        <title>Genomic analysis of the entomopathogenic nematode Steinernema hermaphroditum.</title>
        <authorList>
            <person name="Schwarz E.M."/>
            <person name="Heppert J.K."/>
            <person name="Baniya A."/>
            <person name="Schwartz H.T."/>
            <person name="Tan C.-H."/>
            <person name="Antoshechkin I."/>
            <person name="Sternberg P.W."/>
            <person name="Goodrich-Blair H."/>
            <person name="Dillman A.R."/>
        </authorList>
    </citation>
    <scope>NUCLEOTIDE SEQUENCE</scope>
    <source>
        <strain evidence="4">PS9179</strain>
        <tissue evidence="4">Whole animal</tissue>
    </source>
</reference>
<evidence type="ECO:0000313" key="4">
    <source>
        <dbReference type="EMBL" id="KAK0410583.1"/>
    </source>
</evidence>
<dbReference type="Proteomes" id="UP001175271">
    <property type="component" value="Unassembled WGS sequence"/>
</dbReference>
<sequence length="182" mass="21482">MKSVLLCLVFLAVGSAQMFVDNFITGPERDTPEQIFERMDVNNDKNVVPDEYLRRNKYMVNASEQLFDEYDKNKDKKVTLDELLAHRKERLEESRQMDEKYRIQHVSSFIEENDKNKDKVLDIEELKAYFEQNMVTKVDRLAELLKPFDKNNDGKFDANGQFFGDGKDTSFLLELFDMRLCI</sequence>
<dbReference type="Gene3D" id="1.10.238.10">
    <property type="entry name" value="EF-hand"/>
    <property type="match status" value="2"/>
</dbReference>
<keyword evidence="5" id="KW-1185">Reference proteome</keyword>
<feature type="domain" description="EF-hand" evidence="3">
    <location>
        <begin position="58"/>
        <end position="93"/>
    </location>
</feature>
<organism evidence="4 5">
    <name type="scientific">Steinernema hermaphroditum</name>
    <dbReference type="NCBI Taxonomy" id="289476"/>
    <lineage>
        <taxon>Eukaryota</taxon>
        <taxon>Metazoa</taxon>
        <taxon>Ecdysozoa</taxon>
        <taxon>Nematoda</taxon>
        <taxon>Chromadorea</taxon>
        <taxon>Rhabditida</taxon>
        <taxon>Tylenchina</taxon>
        <taxon>Panagrolaimomorpha</taxon>
        <taxon>Strongyloidoidea</taxon>
        <taxon>Steinernematidae</taxon>
        <taxon>Steinernema</taxon>
    </lineage>
</organism>
<evidence type="ECO:0000256" key="1">
    <source>
        <dbReference type="ARBA" id="ARBA00022837"/>
    </source>
</evidence>
<keyword evidence="2" id="KW-0732">Signal</keyword>
<evidence type="ECO:0000259" key="3">
    <source>
        <dbReference type="PROSITE" id="PS50222"/>
    </source>
</evidence>
<evidence type="ECO:0000256" key="2">
    <source>
        <dbReference type="SAM" id="SignalP"/>
    </source>
</evidence>
<dbReference type="InterPro" id="IPR018247">
    <property type="entry name" value="EF_Hand_1_Ca_BS"/>
</dbReference>
<name>A0AA39LUY9_9BILA</name>
<accession>A0AA39LUY9</accession>
<dbReference type="InterPro" id="IPR002048">
    <property type="entry name" value="EF_hand_dom"/>
</dbReference>
<dbReference type="AlphaFoldDB" id="A0AA39LUY9"/>
<dbReference type="SUPFAM" id="SSF47473">
    <property type="entry name" value="EF-hand"/>
    <property type="match status" value="1"/>
</dbReference>
<evidence type="ECO:0000313" key="5">
    <source>
        <dbReference type="Proteomes" id="UP001175271"/>
    </source>
</evidence>
<feature type="signal peptide" evidence="2">
    <location>
        <begin position="1"/>
        <end position="16"/>
    </location>
</feature>
<proteinExistence type="predicted"/>
<dbReference type="EMBL" id="JAUCMV010000003">
    <property type="protein sequence ID" value="KAK0410583.1"/>
    <property type="molecule type" value="Genomic_DNA"/>
</dbReference>
<gene>
    <name evidence="4" type="ORF">QR680_005211</name>
</gene>
<dbReference type="GO" id="GO:0005509">
    <property type="term" value="F:calcium ion binding"/>
    <property type="evidence" value="ECO:0007669"/>
    <property type="project" value="InterPro"/>
</dbReference>
<feature type="domain" description="EF-hand" evidence="3">
    <location>
        <begin position="101"/>
        <end position="136"/>
    </location>
</feature>
<dbReference type="InterPro" id="IPR011992">
    <property type="entry name" value="EF-hand-dom_pair"/>
</dbReference>
<dbReference type="PROSITE" id="PS00018">
    <property type="entry name" value="EF_HAND_1"/>
    <property type="match status" value="2"/>
</dbReference>
<comment type="caution">
    <text evidence="4">The sequence shown here is derived from an EMBL/GenBank/DDBJ whole genome shotgun (WGS) entry which is preliminary data.</text>
</comment>
<keyword evidence="1" id="KW-0106">Calcium</keyword>
<dbReference type="PROSITE" id="PS50222">
    <property type="entry name" value="EF_HAND_2"/>
    <property type="match status" value="2"/>
</dbReference>